<keyword evidence="4 9" id="KW-0812">Transmembrane</keyword>
<evidence type="ECO:0000256" key="9">
    <source>
        <dbReference type="SAM" id="Phobius"/>
    </source>
</evidence>
<feature type="transmembrane region" description="Helical" evidence="9">
    <location>
        <begin position="399"/>
        <end position="417"/>
    </location>
</feature>
<evidence type="ECO:0000256" key="5">
    <source>
        <dbReference type="ARBA" id="ARBA00022741"/>
    </source>
</evidence>
<dbReference type="Gene3D" id="3.40.50.300">
    <property type="entry name" value="P-loop containing nucleotide triphosphate hydrolases"/>
    <property type="match status" value="1"/>
</dbReference>
<dbReference type="PROSITE" id="PS00211">
    <property type="entry name" value="ABC_TRANSPORTER_1"/>
    <property type="match status" value="1"/>
</dbReference>
<proteinExistence type="predicted"/>
<evidence type="ECO:0000256" key="6">
    <source>
        <dbReference type="ARBA" id="ARBA00022840"/>
    </source>
</evidence>
<dbReference type="PROSITE" id="PS50929">
    <property type="entry name" value="ABC_TM1F"/>
    <property type="match status" value="1"/>
</dbReference>
<feature type="domain" description="ABC transporter" evidence="10">
    <location>
        <begin position="484"/>
        <end position="717"/>
    </location>
</feature>
<dbReference type="InterPro" id="IPR036640">
    <property type="entry name" value="ABC1_TM_sf"/>
</dbReference>
<dbReference type="SUPFAM" id="SSF90123">
    <property type="entry name" value="ABC transporter transmembrane region"/>
    <property type="match status" value="1"/>
</dbReference>
<dbReference type="GO" id="GO:0140359">
    <property type="term" value="F:ABC-type transporter activity"/>
    <property type="evidence" value="ECO:0007669"/>
    <property type="project" value="InterPro"/>
</dbReference>
<dbReference type="Gene3D" id="1.20.1560.10">
    <property type="entry name" value="ABC transporter type 1, transmembrane domain"/>
    <property type="match status" value="1"/>
</dbReference>
<feature type="domain" description="ABC transmembrane type-1" evidence="11">
    <location>
        <begin position="177"/>
        <end position="452"/>
    </location>
</feature>
<dbReference type="Pfam" id="PF00664">
    <property type="entry name" value="ABC_membrane"/>
    <property type="match status" value="1"/>
</dbReference>
<dbReference type="GO" id="GO:0034040">
    <property type="term" value="F:ATPase-coupled lipid transmembrane transporter activity"/>
    <property type="evidence" value="ECO:0007669"/>
    <property type="project" value="TreeGrafter"/>
</dbReference>
<dbReference type="Proteomes" id="UP000824202">
    <property type="component" value="Unassembled WGS sequence"/>
</dbReference>
<dbReference type="InterPro" id="IPR027417">
    <property type="entry name" value="P-loop_NTPase"/>
</dbReference>
<dbReference type="PANTHER" id="PTHR24221">
    <property type="entry name" value="ATP-BINDING CASSETTE SUB-FAMILY B"/>
    <property type="match status" value="1"/>
</dbReference>
<dbReference type="GO" id="GO:0005886">
    <property type="term" value="C:plasma membrane"/>
    <property type="evidence" value="ECO:0007669"/>
    <property type="project" value="UniProtKB-SubCell"/>
</dbReference>
<evidence type="ECO:0000313" key="13">
    <source>
        <dbReference type="Proteomes" id="UP000824202"/>
    </source>
</evidence>
<feature type="transmembrane region" description="Helical" evidence="9">
    <location>
        <begin position="284"/>
        <end position="307"/>
    </location>
</feature>
<dbReference type="PANTHER" id="PTHR24221:SF654">
    <property type="entry name" value="ATP-BINDING CASSETTE SUB-FAMILY B MEMBER 6"/>
    <property type="match status" value="1"/>
</dbReference>
<evidence type="ECO:0000259" key="11">
    <source>
        <dbReference type="PROSITE" id="PS50929"/>
    </source>
</evidence>
<feature type="transmembrane region" description="Helical" evidence="9">
    <location>
        <begin position="174"/>
        <end position="191"/>
    </location>
</feature>
<sequence>MIFKEQIEKRREQEQKTLRESFENLADALGVGKKFVPRAQGDDDAYRTVLNEMGVPDAELNPLEGDLQEQFEAILRRNNIMYRQITLDKHWWKDSTGIILTHLKSGELIALQPGVWSGYYFKHPASGKKIWLNAEVHKQLSSQAYFFYPALPSRPLGYKDLLQLASRSLAVSDWIYILVACLIVSLFGMLTPYMNKQIFNNLIPSGSQEDILPIAGLLIGASVGSVLFSVTRSLVLARVKDKIDVFAQSAIMSRVFNLPIKFFRSYSSGDLSNRIMSFSSICTLLSDQVISSILTTLFSLVYLYQIFIYAKALLLPSILILTGILVLLLLTYRVEVKYQNKILSANSRLVGLVFSIFSGVQKLKLAGAETRIFKKWTDAYKDNVRLEAHPPILLRMNSALSGLCTLGSTGLIFYYTIKNEIGVSDYIAFNSAFGLISGALVSLFMLIPFLAQLVPMYQLMKPVMEAEPETGTESTQVSHLSGGIEVMNLSFRYETKGPFILDNFNLSVKPGEYVGIVGTSGCGKSTLFRLLLGFETPERGAIVYDHYDLSKVDKRSLRRCIGTCLQNGKLFPGDIFSNITVTSPWSTPDDAWEAARLAGCADEIAAMPMNLFTLISEAGGGISGGQKQRILIARALVNKPSILLFDEATSALDNVTQQQITENLDKLGCTRLVIAHRLSTIKHCDRIIFLDKGKIAEEGTFEELIARRGLFYEMSKRQLNEERENEKAD</sequence>
<evidence type="ECO:0000256" key="3">
    <source>
        <dbReference type="ARBA" id="ARBA00022475"/>
    </source>
</evidence>
<dbReference type="NCBIfam" id="TIGR03797">
    <property type="entry name" value="NHLM_micro_ABC2"/>
    <property type="match status" value="1"/>
</dbReference>
<protein>
    <submittedName>
        <fullName evidence="12">NHLP bacteriocin export ABC transporter permease/ATPase subunit</fullName>
    </submittedName>
</protein>
<evidence type="ECO:0000256" key="7">
    <source>
        <dbReference type="ARBA" id="ARBA00022989"/>
    </source>
</evidence>
<gene>
    <name evidence="12" type="ORF">H9863_07340</name>
</gene>
<dbReference type="SMART" id="SM00382">
    <property type="entry name" value="AAA"/>
    <property type="match status" value="1"/>
</dbReference>
<dbReference type="InterPro" id="IPR003439">
    <property type="entry name" value="ABC_transporter-like_ATP-bd"/>
</dbReference>
<dbReference type="PROSITE" id="PS50893">
    <property type="entry name" value="ABC_TRANSPORTER_2"/>
    <property type="match status" value="1"/>
</dbReference>
<dbReference type="EMBL" id="DXFT01000141">
    <property type="protein sequence ID" value="HIX03910.1"/>
    <property type="molecule type" value="Genomic_DNA"/>
</dbReference>
<dbReference type="InterPro" id="IPR039421">
    <property type="entry name" value="Type_1_exporter"/>
</dbReference>
<keyword evidence="2" id="KW-0813">Transport</keyword>
<dbReference type="InterPro" id="IPR017871">
    <property type="entry name" value="ABC_transporter-like_CS"/>
</dbReference>
<dbReference type="SUPFAM" id="SSF52540">
    <property type="entry name" value="P-loop containing nucleoside triphosphate hydrolases"/>
    <property type="match status" value="1"/>
</dbReference>
<feature type="transmembrane region" description="Helical" evidence="9">
    <location>
        <begin position="429"/>
        <end position="451"/>
    </location>
</feature>
<evidence type="ECO:0000256" key="8">
    <source>
        <dbReference type="ARBA" id="ARBA00023136"/>
    </source>
</evidence>
<dbReference type="Pfam" id="PF00005">
    <property type="entry name" value="ABC_tran"/>
    <property type="match status" value="1"/>
</dbReference>
<evidence type="ECO:0000313" key="12">
    <source>
        <dbReference type="EMBL" id="HIX03910.1"/>
    </source>
</evidence>
<evidence type="ECO:0000256" key="4">
    <source>
        <dbReference type="ARBA" id="ARBA00022692"/>
    </source>
</evidence>
<feature type="transmembrane region" description="Helical" evidence="9">
    <location>
        <begin position="313"/>
        <end position="332"/>
    </location>
</feature>
<keyword evidence="3" id="KW-1003">Cell membrane</keyword>
<keyword evidence="8 9" id="KW-0472">Membrane</keyword>
<comment type="caution">
    <text evidence="12">The sequence shown here is derived from an EMBL/GenBank/DDBJ whole genome shotgun (WGS) entry which is preliminary data.</text>
</comment>
<evidence type="ECO:0000259" key="10">
    <source>
        <dbReference type="PROSITE" id="PS50893"/>
    </source>
</evidence>
<reference evidence="12" key="2">
    <citation type="submission" date="2021-04" db="EMBL/GenBank/DDBJ databases">
        <authorList>
            <person name="Gilroy R."/>
        </authorList>
    </citation>
    <scope>NUCLEOTIDE SEQUENCE</scope>
    <source>
        <strain evidence="12">23274</strain>
    </source>
</reference>
<keyword evidence="5" id="KW-0547">Nucleotide-binding</keyword>
<dbReference type="InterPro" id="IPR022515">
    <property type="entry name" value="NHPM_micro_ABC2"/>
</dbReference>
<dbReference type="InterPro" id="IPR003593">
    <property type="entry name" value="AAA+_ATPase"/>
</dbReference>
<dbReference type="GO" id="GO:0005524">
    <property type="term" value="F:ATP binding"/>
    <property type="evidence" value="ECO:0007669"/>
    <property type="project" value="UniProtKB-KW"/>
</dbReference>
<keyword evidence="6" id="KW-0067">ATP-binding</keyword>
<feature type="transmembrane region" description="Helical" evidence="9">
    <location>
        <begin position="211"/>
        <end position="230"/>
    </location>
</feature>
<evidence type="ECO:0000256" key="2">
    <source>
        <dbReference type="ARBA" id="ARBA00022448"/>
    </source>
</evidence>
<reference evidence="12" key="1">
    <citation type="journal article" date="2021" name="PeerJ">
        <title>Extensive microbial diversity within the chicken gut microbiome revealed by metagenomics and culture.</title>
        <authorList>
            <person name="Gilroy R."/>
            <person name="Ravi A."/>
            <person name="Getino M."/>
            <person name="Pursley I."/>
            <person name="Horton D.L."/>
            <person name="Alikhan N.F."/>
            <person name="Baker D."/>
            <person name="Gharbi K."/>
            <person name="Hall N."/>
            <person name="Watson M."/>
            <person name="Adriaenssens E.M."/>
            <person name="Foster-Nyarko E."/>
            <person name="Jarju S."/>
            <person name="Secka A."/>
            <person name="Antonio M."/>
            <person name="Oren A."/>
            <person name="Chaudhuri R.R."/>
            <person name="La Ragione R."/>
            <person name="Hildebrand F."/>
            <person name="Pallen M.J."/>
        </authorList>
    </citation>
    <scope>NUCLEOTIDE SEQUENCE</scope>
    <source>
        <strain evidence="12">23274</strain>
    </source>
</reference>
<dbReference type="FunFam" id="3.40.50.300:FF:000299">
    <property type="entry name" value="ABC transporter ATP-binding protein/permease"/>
    <property type="match status" value="1"/>
</dbReference>
<dbReference type="GO" id="GO:0016887">
    <property type="term" value="F:ATP hydrolysis activity"/>
    <property type="evidence" value="ECO:0007669"/>
    <property type="project" value="InterPro"/>
</dbReference>
<keyword evidence="7 9" id="KW-1133">Transmembrane helix</keyword>
<dbReference type="InterPro" id="IPR011527">
    <property type="entry name" value="ABC1_TM_dom"/>
</dbReference>
<accession>A0A9D2ACI6</accession>
<comment type="subcellular location">
    <subcellularLocation>
        <location evidence="1">Cell membrane</location>
        <topology evidence="1">Multi-pass membrane protein</topology>
    </subcellularLocation>
</comment>
<name>A0A9D2ACI6_9BACT</name>
<dbReference type="AlphaFoldDB" id="A0A9D2ACI6"/>
<organism evidence="12 13">
    <name type="scientific">Candidatus Odoribacter faecigallinarum</name>
    <dbReference type="NCBI Taxonomy" id="2838706"/>
    <lineage>
        <taxon>Bacteria</taxon>
        <taxon>Pseudomonadati</taxon>
        <taxon>Bacteroidota</taxon>
        <taxon>Bacteroidia</taxon>
        <taxon>Bacteroidales</taxon>
        <taxon>Odoribacteraceae</taxon>
        <taxon>Odoribacter</taxon>
    </lineage>
</organism>
<evidence type="ECO:0000256" key="1">
    <source>
        <dbReference type="ARBA" id="ARBA00004651"/>
    </source>
</evidence>